<keyword evidence="3" id="KW-1185">Reference proteome</keyword>
<evidence type="ECO:0000313" key="2">
    <source>
        <dbReference type="EMBL" id="KAB8301843.1"/>
    </source>
</evidence>
<protein>
    <submittedName>
        <fullName evidence="2">Uncharacterized protein</fullName>
    </submittedName>
</protein>
<evidence type="ECO:0000313" key="3">
    <source>
        <dbReference type="Proteomes" id="UP000440041"/>
    </source>
</evidence>
<accession>A0A6A2VIX4</accession>
<feature type="region of interest" description="Disordered" evidence="1">
    <location>
        <begin position="121"/>
        <end position="150"/>
    </location>
</feature>
<name>A0A6A2VIX4_9BIFI</name>
<dbReference type="AlphaFoldDB" id="A0A6A2VIX4"/>
<organism evidence="2 3">
    <name type="scientific">Bifidobacterium apri</name>
    <dbReference type="NCBI Taxonomy" id="1769423"/>
    <lineage>
        <taxon>Bacteria</taxon>
        <taxon>Bacillati</taxon>
        <taxon>Actinomycetota</taxon>
        <taxon>Actinomycetes</taxon>
        <taxon>Bifidobacteriales</taxon>
        <taxon>Bifidobacteriaceae</taxon>
        <taxon>Bifidobacterium</taxon>
    </lineage>
</organism>
<dbReference type="Proteomes" id="UP000440041">
    <property type="component" value="Unassembled WGS sequence"/>
</dbReference>
<feature type="compositionally biased region" description="Polar residues" evidence="1">
    <location>
        <begin position="26"/>
        <end position="49"/>
    </location>
</feature>
<comment type="caution">
    <text evidence="2">The sequence shown here is derived from an EMBL/GenBank/DDBJ whole genome shotgun (WGS) entry which is preliminary data.</text>
</comment>
<feature type="compositionally biased region" description="Basic and acidic residues" evidence="1">
    <location>
        <begin position="50"/>
        <end position="76"/>
    </location>
</feature>
<feature type="compositionally biased region" description="Low complexity" evidence="1">
    <location>
        <begin position="123"/>
        <end position="132"/>
    </location>
</feature>
<dbReference type="EMBL" id="WBSO01000001">
    <property type="protein sequence ID" value="KAB8301843.1"/>
    <property type="molecule type" value="Genomic_DNA"/>
</dbReference>
<feature type="region of interest" description="Disordered" evidence="1">
    <location>
        <begin position="26"/>
        <end position="81"/>
    </location>
</feature>
<reference evidence="2 3" key="1">
    <citation type="submission" date="2019-09" db="EMBL/GenBank/DDBJ databases">
        <title>Characterization of the phylogenetic diversity of two novel species belonging to the genus Bifidobacterium: Bifidobacterium cebidarum sp. nov. and Bifidobacterium leontopitheci sp. nov.</title>
        <authorList>
            <person name="Lugli G.A."/>
            <person name="Duranti S."/>
            <person name="Milani C."/>
            <person name="Turroni F."/>
            <person name="Ventura M."/>
        </authorList>
    </citation>
    <scope>NUCLEOTIDE SEQUENCE [LARGE SCALE GENOMIC DNA]</scope>
    <source>
        <strain evidence="2 3">DSM 100238</strain>
    </source>
</reference>
<sequence length="180" mass="19469">MGIGHIRIGTSSHLQHPVCELILTQQGSAHHESPSQGGRATQIVSQSSHDVTDWQTRDQLRMRRHTQRDTSSENHARSAGIHHTTHARACATTTLHCCPAGIAVETANFACCDIHKSTRRTRTNPTQRTPNTLRMPSHAQCHRSDDGDARSMAGGVSCHHMHNATAQITHSDNGAAASAG</sequence>
<gene>
    <name evidence="2" type="ORF">DSM100238_0162</name>
</gene>
<evidence type="ECO:0000256" key="1">
    <source>
        <dbReference type="SAM" id="MobiDB-lite"/>
    </source>
</evidence>
<proteinExistence type="predicted"/>